<keyword evidence="3" id="KW-1185">Reference proteome</keyword>
<protein>
    <submittedName>
        <fullName evidence="2">Uncharacterized protein</fullName>
    </submittedName>
</protein>
<dbReference type="Proteomes" id="UP001154282">
    <property type="component" value="Unassembled WGS sequence"/>
</dbReference>
<comment type="caution">
    <text evidence="2">The sequence shown here is derived from an EMBL/GenBank/DDBJ whole genome shotgun (WGS) entry which is preliminary data.</text>
</comment>
<keyword evidence="1" id="KW-1133">Transmembrane helix</keyword>
<evidence type="ECO:0000256" key="1">
    <source>
        <dbReference type="SAM" id="Phobius"/>
    </source>
</evidence>
<proteinExistence type="predicted"/>
<evidence type="ECO:0000313" key="3">
    <source>
        <dbReference type="Proteomes" id="UP001154282"/>
    </source>
</evidence>
<organism evidence="2 3">
    <name type="scientific">Linum tenue</name>
    <dbReference type="NCBI Taxonomy" id="586396"/>
    <lineage>
        <taxon>Eukaryota</taxon>
        <taxon>Viridiplantae</taxon>
        <taxon>Streptophyta</taxon>
        <taxon>Embryophyta</taxon>
        <taxon>Tracheophyta</taxon>
        <taxon>Spermatophyta</taxon>
        <taxon>Magnoliopsida</taxon>
        <taxon>eudicotyledons</taxon>
        <taxon>Gunneridae</taxon>
        <taxon>Pentapetalae</taxon>
        <taxon>rosids</taxon>
        <taxon>fabids</taxon>
        <taxon>Malpighiales</taxon>
        <taxon>Linaceae</taxon>
        <taxon>Linum</taxon>
    </lineage>
</organism>
<keyword evidence="1" id="KW-0472">Membrane</keyword>
<accession>A0AAV0KP71</accession>
<dbReference type="EMBL" id="CAMGYJ010000005">
    <property type="protein sequence ID" value="CAI0423965.1"/>
    <property type="molecule type" value="Genomic_DNA"/>
</dbReference>
<keyword evidence="1" id="KW-0812">Transmembrane</keyword>
<feature type="transmembrane region" description="Helical" evidence="1">
    <location>
        <begin position="21"/>
        <end position="41"/>
    </location>
</feature>
<reference evidence="2" key="1">
    <citation type="submission" date="2022-08" db="EMBL/GenBank/DDBJ databases">
        <authorList>
            <person name="Gutierrez-Valencia J."/>
        </authorList>
    </citation>
    <scope>NUCLEOTIDE SEQUENCE</scope>
</reference>
<sequence length="75" mass="7954">MAALEDVAAVMLRVMLRKSMCMFEGIVYTLMQVASLLVSTMRYSTSRIAHPAAAAAGPVLASYSPISAAVAPVRH</sequence>
<name>A0AAV0KP71_9ROSI</name>
<dbReference type="AlphaFoldDB" id="A0AAV0KP71"/>
<gene>
    <name evidence="2" type="ORF">LITE_LOCUS19730</name>
</gene>
<evidence type="ECO:0000313" key="2">
    <source>
        <dbReference type="EMBL" id="CAI0423965.1"/>
    </source>
</evidence>